<reference evidence="4" key="1">
    <citation type="journal article" date="2019" name="Int. J. Syst. Evol. Microbiol.">
        <title>The Global Catalogue of Microorganisms (GCM) 10K type strain sequencing project: providing services to taxonomists for standard genome sequencing and annotation.</title>
        <authorList>
            <consortium name="The Broad Institute Genomics Platform"/>
            <consortium name="The Broad Institute Genome Sequencing Center for Infectious Disease"/>
            <person name="Wu L."/>
            <person name="Ma J."/>
        </authorList>
    </citation>
    <scope>NUCLEOTIDE SEQUENCE [LARGE SCALE GENOMIC DNA]</scope>
    <source>
        <strain evidence="4">CCUG 57401</strain>
    </source>
</reference>
<proteinExistence type="predicted"/>
<organism evidence="3 4">
    <name type="scientific">Caenimonas terrae</name>
    <dbReference type="NCBI Taxonomy" id="696074"/>
    <lineage>
        <taxon>Bacteria</taxon>
        <taxon>Pseudomonadati</taxon>
        <taxon>Pseudomonadota</taxon>
        <taxon>Betaproteobacteria</taxon>
        <taxon>Burkholderiales</taxon>
        <taxon>Comamonadaceae</taxon>
        <taxon>Caenimonas</taxon>
    </lineage>
</organism>
<keyword evidence="1" id="KW-0732">Signal</keyword>
<dbReference type="Proteomes" id="UP001596037">
    <property type="component" value="Unassembled WGS sequence"/>
</dbReference>
<feature type="signal peptide" evidence="1">
    <location>
        <begin position="1"/>
        <end position="25"/>
    </location>
</feature>
<dbReference type="EMBL" id="JBHSMF010000002">
    <property type="protein sequence ID" value="MFC5495943.1"/>
    <property type="molecule type" value="Genomic_DNA"/>
</dbReference>
<sequence>MHVTFQSGWGRAAFALFLGASVLLAACGGGGGGGSEAVTPPKPVPPAVTAQPASLSVPAGSSATFAVTATGDAPLAYQWLRNGAEIAGSTQASYTVGAVAMADTGSRFSVRVSNAAGSVSSAEAALTVTPAPIPNGISLAAGIMDRKGALDGVGSAALFNNPNALAFDASGVLYVNDDGNRTIRRVTRDGTVSTIAGTAGLASSTEANEALATIKTVPGSDGGLYLGVFGRFVSAAGVVTQIALPTTPYLSHFSAAPDGTFYGASSTAVYRIDLSTQPSTAVLIAGLPGNMGTTDGRGADVRFFDIGRILADGAGNIYVSEPRMHMIRKIAPDGTVTTLAGQANVQGIVDGKGAAARLSYPVNMALDAAGTLWVADTGSGRFRRISPAGDVTTPFGIDRSLFPAYEVPMAFGPEGDLYFSAGYGVQRVNAAGVVSTFVGQDGPAPAANAITNIGGLAVDPAGNIVVARVDSQAAFQLGKYSPNGERLAFQVSVPTPSFNIITPLDVFYATVGADAQGNLWVANPTTVGLGSINTVAAVGGTVNRVAPDGTVTSLLSWGVGSAGAIAPAFPAIGRDNMLYFVDLMTNNLMRWNPVTGLAVLANLGPSEPTFFLTPWFIAADAAGQVYVIKNAVLQRVDKGALVTVAGMNVPGDQRSVDGTGTQARFSRASAMVADTAGNLYVADYHLIRKVTPAGVVTTVAGQRGSVGLRLGALPGSLGELGAMSIGPDGVLHVMSGSALVNIRF</sequence>
<dbReference type="InterPro" id="IPR013783">
    <property type="entry name" value="Ig-like_fold"/>
</dbReference>
<name>A0ABW0N8S7_9BURK</name>
<dbReference type="PANTHER" id="PTHR13833:SF71">
    <property type="entry name" value="NHL DOMAIN-CONTAINING PROTEIN"/>
    <property type="match status" value="1"/>
</dbReference>
<dbReference type="InterPro" id="IPR036179">
    <property type="entry name" value="Ig-like_dom_sf"/>
</dbReference>
<gene>
    <name evidence="3" type="ORF">ACFPOE_00210</name>
</gene>
<protein>
    <recommendedName>
        <fullName evidence="2">Ig-like domain-containing protein</fullName>
    </recommendedName>
</protein>
<dbReference type="Gene3D" id="2.120.10.30">
    <property type="entry name" value="TolB, C-terminal domain"/>
    <property type="match status" value="4"/>
</dbReference>
<feature type="domain" description="Ig-like" evidence="2">
    <location>
        <begin position="46"/>
        <end position="127"/>
    </location>
</feature>
<accession>A0ABW0N8S7</accession>
<dbReference type="InterPro" id="IPR007110">
    <property type="entry name" value="Ig-like_dom"/>
</dbReference>
<dbReference type="RefSeq" id="WP_376847979.1">
    <property type="nucleotide sequence ID" value="NZ_JBHSMF010000002.1"/>
</dbReference>
<dbReference type="Gene3D" id="2.60.40.10">
    <property type="entry name" value="Immunoglobulins"/>
    <property type="match status" value="1"/>
</dbReference>
<dbReference type="SUPFAM" id="SSF101898">
    <property type="entry name" value="NHL repeat"/>
    <property type="match status" value="2"/>
</dbReference>
<evidence type="ECO:0000313" key="4">
    <source>
        <dbReference type="Proteomes" id="UP001596037"/>
    </source>
</evidence>
<dbReference type="PROSITE" id="PS50835">
    <property type="entry name" value="IG_LIKE"/>
    <property type="match status" value="1"/>
</dbReference>
<evidence type="ECO:0000256" key="1">
    <source>
        <dbReference type="SAM" id="SignalP"/>
    </source>
</evidence>
<comment type="caution">
    <text evidence="3">The sequence shown here is derived from an EMBL/GenBank/DDBJ whole genome shotgun (WGS) entry which is preliminary data.</text>
</comment>
<keyword evidence="4" id="KW-1185">Reference proteome</keyword>
<dbReference type="InterPro" id="IPR011042">
    <property type="entry name" value="6-blade_b-propeller_TolB-like"/>
</dbReference>
<dbReference type="PANTHER" id="PTHR13833">
    <property type="match status" value="1"/>
</dbReference>
<evidence type="ECO:0000259" key="2">
    <source>
        <dbReference type="PROSITE" id="PS50835"/>
    </source>
</evidence>
<feature type="chain" id="PRO_5045220710" description="Ig-like domain-containing protein" evidence="1">
    <location>
        <begin position="26"/>
        <end position="744"/>
    </location>
</feature>
<dbReference type="SUPFAM" id="SSF48726">
    <property type="entry name" value="Immunoglobulin"/>
    <property type="match status" value="1"/>
</dbReference>
<evidence type="ECO:0000313" key="3">
    <source>
        <dbReference type="EMBL" id="MFC5495943.1"/>
    </source>
</evidence>